<dbReference type="Pfam" id="PF09580">
    <property type="entry name" value="Spore_YhcN_YlaJ"/>
    <property type="match status" value="1"/>
</dbReference>
<dbReference type="InterPro" id="IPR019076">
    <property type="entry name" value="Spore_lipoprot_YhcN/YlaJ-like"/>
</dbReference>
<evidence type="ECO:0000313" key="2">
    <source>
        <dbReference type="EMBL" id="PAB59964.1"/>
    </source>
</evidence>
<keyword evidence="3" id="KW-1185">Reference proteome</keyword>
<dbReference type="PROSITE" id="PS51257">
    <property type="entry name" value="PROKAR_LIPOPROTEIN"/>
    <property type="match status" value="1"/>
</dbReference>
<proteinExistence type="predicted"/>
<organism evidence="2 3">
    <name type="scientific">Anaeromicrobium sediminis</name>
    <dbReference type="NCBI Taxonomy" id="1478221"/>
    <lineage>
        <taxon>Bacteria</taxon>
        <taxon>Bacillati</taxon>
        <taxon>Bacillota</taxon>
        <taxon>Clostridia</taxon>
        <taxon>Peptostreptococcales</taxon>
        <taxon>Thermotaleaceae</taxon>
        <taxon>Anaeromicrobium</taxon>
    </lineage>
</organism>
<dbReference type="AlphaFoldDB" id="A0A267MK53"/>
<dbReference type="EMBL" id="NIBG01000005">
    <property type="protein sequence ID" value="PAB59964.1"/>
    <property type="molecule type" value="Genomic_DNA"/>
</dbReference>
<evidence type="ECO:0000256" key="1">
    <source>
        <dbReference type="SAM" id="MobiDB-lite"/>
    </source>
</evidence>
<protein>
    <recommendedName>
        <fullName evidence="4">Sporulation protein</fullName>
    </recommendedName>
</protein>
<accession>A0A267MK53</accession>
<feature type="compositionally biased region" description="Basic and acidic residues" evidence="1">
    <location>
        <begin position="47"/>
        <end position="65"/>
    </location>
</feature>
<evidence type="ECO:0008006" key="4">
    <source>
        <dbReference type="Google" id="ProtNLM"/>
    </source>
</evidence>
<comment type="caution">
    <text evidence="2">The sequence shown here is derived from an EMBL/GenBank/DDBJ whole genome shotgun (WGS) entry which is preliminary data.</text>
</comment>
<dbReference type="RefSeq" id="WP_095132905.1">
    <property type="nucleotide sequence ID" value="NZ_NIBG01000005.1"/>
</dbReference>
<dbReference type="Proteomes" id="UP000216024">
    <property type="component" value="Unassembled WGS sequence"/>
</dbReference>
<name>A0A267MK53_9FIRM</name>
<sequence>MKNKYVFILLIFVLLIGTFGACTREGAQKPINNRQLRDDEINNRRLRDDEINNRPLRDAEMRNRPDTVLPDQNNDTEERMIEKINNIPEVDATSVILSDRNAYVAVRLKDGVNNSTRLNLLETEIKNIVKREDPKVANVYFSAEEGTIGKLRKYENENIRNGTLIPEIESLFKSPIKNMTGPGTDM</sequence>
<dbReference type="OrthoDB" id="1707228at2"/>
<reference evidence="2 3" key="1">
    <citation type="submission" date="2017-06" db="EMBL/GenBank/DDBJ databases">
        <title>Draft genome sequence of anaerobic fermentative bacterium Anaeromicrobium sediminis DY2726D isolated from West Pacific Ocean sediments.</title>
        <authorList>
            <person name="Zeng X."/>
        </authorList>
    </citation>
    <scope>NUCLEOTIDE SEQUENCE [LARGE SCALE GENOMIC DNA]</scope>
    <source>
        <strain evidence="2 3">DY2726D</strain>
    </source>
</reference>
<feature type="region of interest" description="Disordered" evidence="1">
    <location>
        <begin position="47"/>
        <end position="76"/>
    </location>
</feature>
<gene>
    <name evidence="2" type="ORF">CCE28_08405</name>
</gene>
<evidence type="ECO:0000313" key="3">
    <source>
        <dbReference type="Proteomes" id="UP000216024"/>
    </source>
</evidence>